<dbReference type="AlphaFoldDB" id="A0A1B1YPW8"/>
<dbReference type="SUPFAM" id="SSF52833">
    <property type="entry name" value="Thioredoxin-like"/>
    <property type="match status" value="1"/>
</dbReference>
<reference evidence="2" key="1">
    <citation type="submission" date="2016-03" db="EMBL/GenBank/DDBJ databases">
        <title>Complete genome sequence of Solimmundus cernigliae, representing a novel lineage of polycyclic aromatic hydrocarbon degraders within the Gammaproteobacteria.</title>
        <authorList>
            <person name="Singleton D.R."/>
            <person name="Dickey A.N."/>
            <person name="Scholl E.H."/>
            <person name="Wright F.A."/>
            <person name="Aitken M.D."/>
        </authorList>
    </citation>
    <scope>NUCLEOTIDE SEQUENCE [LARGE SCALE GENOMIC DNA]</scope>
    <source>
        <strain evidence="2">TR3.2</strain>
    </source>
</reference>
<sequence length="74" mass="8129">MRLKLYVTAGCHLCEDAQAVLVQAGLAKLVERVEIGYDAQLAERYGWRIPVLRIEPGGVEIDWPFAASDVLAAC</sequence>
<keyword evidence="2" id="KW-1185">Reference proteome</keyword>
<dbReference type="EMBL" id="CP014671">
    <property type="protein sequence ID" value="ANX02819.1"/>
    <property type="molecule type" value="Genomic_DNA"/>
</dbReference>
<dbReference type="RefSeq" id="WP_068802334.1">
    <property type="nucleotide sequence ID" value="NZ_CP014671.1"/>
</dbReference>
<dbReference type="KEGG" id="gbi:PG2T_00475"/>
<name>A0A1B1YPW8_9GAMM</name>
<gene>
    <name evidence="1" type="ORF">PG2T_00475</name>
</gene>
<evidence type="ECO:0000313" key="2">
    <source>
        <dbReference type="Proteomes" id="UP000092952"/>
    </source>
</evidence>
<dbReference type="InParanoid" id="A0A1B1YPW8"/>
<dbReference type="Gene3D" id="3.40.30.10">
    <property type="entry name" value="Glutaredoxin"/>
    <property type="match status" value="1"/>
</dbReference>
<dbReference type="Pfam" id="PF05768">
    <property type="entry name" value="Glrx-like"/>
    <property type="match status" value="1"/>
</dbReference>
<dbReference type="Proteomes" id="UP000092952">
    <property type="component" value="Chromosome"/>
</dbReference>
<dbReference type="InterPro" id="IPR036249">
    <property type="entry name" value="Thioredoxin-like_sf"/>
</dbReference>
<protein>
    <recommendedName>
        <fullName evidence="3">Glutaredoxin</fullName>
    </recommendedName>
</protein>
<evidence type="ECO:0000313" key="1">
    <source>
        <dbReference type="EMBL" id="ANX02819.1"/>
    </source>
</evidence>
<dbReference type="STRING" id="1810504.PG2T_00475"/>
<dbReference type="InterPro" id="IPR008554">
    <property type="entry name" value="Glutaredoxin-like"/>
</dbReference>
<organism evidence="1 2">
    <name type="scientific">Immundisolibacter cernigliae</name>
    <dbReference type="NCBI Taxonomy" id="1810504"/>
    <lineage>
        <taxon>Bacteria</taxon>
        <taxon>Pseudomonadati</taxon>
        <taxon>Pseudomonadota</taxon>
        <taxon>Gammaproteobacteria</taxon>
        <taxon>Immundisolibacterales</taxon>
        <taxon>Immundisolibacteraceae</taxon>
        <taxon>Immundisolibacter</taxon>
    </lineage>
</organism>
<dbReference type="OrthoDB" id="8537427at2"/>
<accession>A0A1B1YPW8</accession>
<evidence type="ECO:0008006" key="3">
    <source>
        <dbReference type="Google" id="ProtNLM"/>
    </source>
</evidence>
<proteinExistence type="predicted"/>